<comment type="subcellular location">
    <subcellularLocation>
        <location evidence="1">Membrane</location>
        <topology evidence="1">Single-pass membrane protein</topology>
    </subcellularLocation>
</comment>
<dbReference type="SUPFAM" id="SSF55073">
    <property type="entry name" value="Nucleotide cyclase"/>
    <property type="match status" value="1"/>
</dbReference>
<evidence type="ECO:0000256" key="5">
    <source>
        <dbReference type="ARBA" id="ARBA00022840"/>
    </source>
</evidence>
<dbReference type="GO" id="GO:0005524">
    <property type="term" value="F:ATP binding"/>
    <property type="evidence" value="ECO:0007669"/>
    <property type="project" value="UniProtKB-UniRule"/>
</dbReference>
<dbReference type="STRING" id="1484693.RS694_14220"/>
<dbReference type="Gene3D" id="1.10.510.10">
    <property type="entry name" value="Transferase(Phosphotransferase) domain 1"/>
    <property type="match status" value="1"/>
</dbReference>
<dbReference type="PROSITE" id="PS00107">
    <property type="entry name" value="PROTEIN_KINASE_ATP"/>
    <property type="match status" value="1"/>
</dbReference>
<dbReference type="PANTHER" id="PTHR43289">
    <property type="entry name" value="MITOGEN-ACTIVATED PROTEIN KINASE KINASE KINASE 20-RELATED"/>
    <property type="match status" value="1"/>
</dbReference>
<dbReference type="GO" id="GO:0004016">
    <property type="term" value="F:adenylate cyclase activity"/>
    <property type="evidence" value="ECO:0007669"/>
    <property type="project" value="UniProtKB-ARBA"/>
</dbReference>
<feature type="binding site" evidence="6">
    <location>
        <position position="47"/>
    </location>
    <ligand>
        <name>ATP</name>
        <dbReference type="ChEBI" id="CHEBI:30616"/>
    </ligand>
</feature>
<dbReference type="GO" id="GO:0004674">
    <property type="term" value="F:protein serine/threonine kinase activity"/>
    <property type="evidence" value="ECO:0007669"/>
    <property type="project" value="TreeGrafter"/>
</dbReference>
<feature type="compositionally biased region" description="Low complexity" evidence="7">
    <location>
        <begin position="588"/>
        <end position="610"/>
    </location>
</feature>
<dbReference type="EMBL" id="CP019239">
    <property type="protein sequence ID" value="APW43573.1"/>
    <property type="molecule type" value="Genomic_DNA"/>
</dbReference>
<dbReference type="Pfam" id="PF00069">
    <property type="entry name" value="Pkinase"/>
    <property type="match status" value="1"/>
</dbReference>
<gene>
    <name evidence="10" type="ORF">RS694_14220</name>
</gene>
<dbReference type="AlphaFoldDB" id="A0A1P8KC35"/>
<evidence type="ECO:0000256" key="7">
    <source>
        <dbReference type="SAM" id="MobiDB-lite"/>
    </source>
</evidence>
<dbReference type="PROSITE" id="PS50011">
    <property type="entry name" value="PROTEIN_KINASE_DOM"/>
    <property type="match status" value="1"/>
</dbReference>
<dbReference type="CDD" id="cd14014">
    <property type="entry name" value="STKc_PknB_like"/>
    <property type="match status" value="1"/>
</dbReference>
<dbReference type="SUPFAM" id="SSF56112">
    <property type="entry name" value="Protein kinase-like (PK-like)"/>
    <property type="match status" value="1"/>
</dbReference>
<dbReference type="eggNOG" id="COG0515">
    <property type="taxonomic scope" value="Bacteria"/>
</dbReference>
<protein>
    <submittedName>
        <fullName evidence="10">Uncharacterized protein</fullName>
    </submittedName>
</protein>
<dbReference type="InterPro" id="IPR029787">
    <property type="entry name" value="Nucleotide_cyclase"/>
</dbReference>
<evidence type="ECO:0000259" key="9">
    <source>
        <dbReference type="PROSITE" id="PS50125"/>
    </source>
</evidence>
<accession>A0A1P8KC35</accession>
<reference evidence="10 11" key="1">
    <citation type="submission" date="2017-01" db="EMBL/GenBank/DDBJ databases">
        <authorList>
            <person name="Mah S.A."/>
            <person name="Swanson W.J."/>
            <person name="Moy G.W."/>
            <person name="Vacquier V.D."/>
        </authorList>
    </citation>
    <scope>NUCLEOTIDE SEQUENCE [LARGE SCALE GENOMIC DNA]</scope>
    <source>
        <strain evidence="10 11">DSM 22694</strain>
    </source>
</reference>
<evidence type="ECO:0000256" key="1">
    <source>
        <dbReference type="ARBA" id="ARBA00004167"/>
    </source>
</evidence>
<dbReference type="SMART" id="SM00220">
    <property type="entry name" value="S_TKc"/>
    <property type="match status" value="1"/>
</dbReference>
<evidence type="ECO:0000256" key="2">
    <source>
        <dbReference type="ARBA" id="ARBA00022679"/>
    </source>
</evidence>
<name>A0A1P8KC35_9BURK</name>
<dbReference type="InterPro" id="IPR011009">
    <property type="entry name" value="Kinase-like_dom_sf"/>
</dbReference>
<dbReference type="eggNOG" id="COG2114">
    <property type="taxonomic scope" value="Bacteria"/>
</dbReference>
<dbReference type="PANTHER" id="PTHR43289:SF34">
    <property type="entry name" value="SERINE_THREONINE-PROTEIN KINASE YBDM-RELATED"/>
    <property type="match status" value="1"/>
</dbReference>
<dbReference type="InterPro" id="IPR008271">
    <property type="entry name" value="Ser/Thr_kinase_AS"/>
</dbReference>
<dbReference type="InterPro" id="IPR001054">
    <property type="entry name" value="A/G_cyclase"/>
</dbReference>
<dbReference type="InterPro" id="IPR000719">
    <property type="entry name" value="Prot_kinase_dom"/>
</dbReference>
<dbReference type="PROSITE" id="PS50125">
    <property type="entry name" value="GUANYLATE_CYCLASE_2"/>
    <property type="match status" value="1"/>
</dbReference>
<keyword evidence="5 6" id="KW-0067">ATP-binding</keyword>
<feature type="region of interest" description="Disordered" evidence="7">
    <location>
        <begin position="579"/>
        <end position="628"/>
    </location>
</feature>
<keyword evidence="11" id="KW-1185">Reference proteome</keyword>
<feature type="domain" description="Guanylate cyclase" evidence="9">
    <location>
        <begin position="331"/>
        <end position="445"/>
    </location>
</feature>
<evidence type="ECO:0000259" key="8">
    <source>
        <dbReference type="PROSITE" id="PS50011"/>
    </source>
</evidence>
<evidence type="ECO:0000256" key="4">
    <source>
        <dbReference type="ARBA" id="ARBA00022777"/>
    </source>
</evidence>
<evidence type="ECO:0000256" key="3">
    <source>
        <dbReference type="ARBA" id="ARBA00022741"/>
    </source>
</evidence>
<sequence length="708" mass="77533">MKAADKAALEPGQTVFEYRIDKVLGGGGFGITYLAQDVNLQLPVAIKEYFPSSLAVRSVDNAVHVRSEEGAAQFQWGLERFVDEARALASFRHPNIVRVLRYFKENGTAYIVMEYESGDPLKHWLSKQGALDQRSLLQIVYPLLDGLESVHKLNFLHRDIKPDNIYIRADGTPVLLDFGAARRLTSNHDMTNIVSPGFAPFEQYHTKGNQGPWTDLYSLGAVMYWMTTGSKPMESASRVRDDAMPKAANLASRAAFGEQLLQAIDWAMSPNETQRPQTVDALRRAFQNSEHLKTQVLQASQRVDPTAVLTANTLSVPINTEEALRKNVMGTIMFLDLVAYSTHSVDQQVVIKTLFNEMITKAIGGVNESSRIMLDTGDGAAICFLGDPEEALQSALLLRDLLLQKYGQKLSMRVGLHMGPVRMLMDINNRVNVVGDGINVAQRIMDFSSANQITVSRAYYDVISRISDGAEAMFEYLGPRLDKHKRSHEVYSLVDPNAVRAAPPTPDAVFAHTTLIGDIEEVLPHEAQAIETELTKAIGPLAHVLVKKAKARATSAQNLRELVSISIQDAAVRDAFLSGKNSSRLTGPGTVPLSSSSRSTGSGSLSRPLSVPMPTTVPPDASRLSASTSSASVSSASLKVHTFSAEQQAQLERALSQYIGPLSKTLVRKEANRQPTFTDLLQALALHIDKAEDRARFVSAASKLQSKP</sequence>
<dbReference type="GO" id="GO:0016020">
    <property type="term" value="C:membrane"/>
    <property type="evidence" value="ECO:0007669"/>
    <property type="project" value="UniProtKB-SubCell"/>
</dbReference>
<dbReference type="GO" id="GO:0009190">
    <property type="term" value="P:cyclic nucleotide biosynthetic process"/>
    <property type="evidence" value="ECO:0007669"/>
    <property type="project" value="InterPro"/>
</dbReference>
<evidence type="ECO:0000313" key="11">
    <source>
        <dbReference type="Proteomes" id="UP000186110"/>
    </source>
</evidence>
<dbReference type="PROSITE" id="PS00108">
    <property type="entry name" value="PROTEIN_KINASE_ST"/>
    <property type="match status" value="1"/>
</dbReference>
<dbReference type="Proteomes" id="UP000186110">
    <property type="component" value="Chromosome"/>
</dbReference>
<dbReference type="KEGG" id="rsb:RS694_14220"/>
<dbReference type="Gene3D" id="3.30.200.20">
    <property type="entry name" value="Phosphorylase Kinase, domain 1"/>
    <property type="match status" value="1"/>
</dbReference>
<dbReference type="Pfam" id="PF00211">
    <property type="entry name" value="Guanylate_cyc"/>
    <property type="match status" value="1"/>
</dbReference>
<dbReference type="Gene3D" id="3.30.70.1230">
    <property type="entry name" value="Nucleotide cyclase"/>
    <property type="match status" value="1"/>
</dbReference>
<evidence type="ECO:0000313" key="10">
    <source>
        <dbReference type="EMBL" id="APW43573.1"/>
    </source>
</evidence>
<feature type="domain" description="Protein kinase" evidence="8">
    <location>
        <begin position="18"/>
        <end position="287"/>
    </location>
</feature>
<proteinExistence type="predicted"/>
<keyword evidence="4" id="KW-0418">Kinase</keyword>
<dbReference type="InterPro" id="IPR017441">
    <property type="entry name" value="Protein_kinase_ATP_BS"/>
</dbReference>
<keyword evidence="3 6" id="KW-0547">Nucleotide-binding</keyword>
<organism evidence="10 11">
    <name type="scientific">Rhodoferax saidenbachensis</name>
    <dbReference type="NCBI Taxonomy" id="1484693"/>
    <lineage>
        <taxon>Bacteria</taxon>
        <taxon>Pseudomonadati</taxon>
        <taxon>Pseudomonadota</taxon>
        <taxon>Betaproteobacteria</taxon>
        <taxon>Burkholderiales</taxon>
        <taxon>Comamonadaceae</taxon>
        <taxon>Rhodoferax</taxon>
    </lineage>
</organism>
<dbReference type="Pfam" id="PF26309">
    <property type="entry name" value="DUF8082"/>
    <property type="match status" value="2"/>
</dbReference>
<dbReference type="GO" id="GO:0035556">
    <property type="term" value="P:intracellular signal transduction"/>
    <property type="evidence" value="ECO:0007669"/>
    <property type="project" value="InterPro"/>
</dbReference>
<dbReference type="InterPro" id="IPR058395">
    <property type="entry name" value="DUF8082"/>
</dbReference>
<keyword evidence="2" id="KW-0808">Transferase</keyword>
<evidence type="ECO:0000256" key="6">
    <source>
        <dbReference type="PROSITE-ProRule" id="PRU10141"/>
    </source>
</evidence>